<keyword evidence="3" id="KW-0645">Protease</keyword>
<keyword evidence="2" id="KW-0963">Cytoplasm</keyword>
<proteinExistence type="inferred from homology"/>
<dbReference type="EMBL" id="GG673069">
    <property type="protein sequence ID" value="EER16028.1"/>
    <property type="molecule type" value="Genomic_DNA"/>
</dbReference>
<keyword evidence="4" id="KW-0378">Hydrolase</keyword>
<keyword evidence="5" id="KW-0788">Thiol protease</keyword>
<dbReference type="AlphaFoldDB" id="C5KHG6"/>
<evidence type="ECO:0000256" key="3">
    <source>
        <dbReference type="ARBA" id="ARBA00022670"/>
    </source>
</evidence>
<evidence type="ECO:0000256" key="1">
    <source>
        <dbReference type="ARBA" id="ARBA00006641"/>
    </source>
</evidence>
<sequence length="290" mass="31673">MDTSISTITVPLLPDTISVRRKERLFGHNYSTFGAPLVHSSGLRKWVCGALLLFVLVIAGYLVCIRKVDGYTDHQSSIPASADTARLTSLRVSAAAFSAPPQERSVVWVTGYQPFEDFTFNPSEAVAKSLNGSCTSHYCIQAFSLPVTHGGASQPARWLREADVHKPAAIVHLGLEDRAKGLKLEVAAKNILAESNSSLPILPNVTSILPSTANLGLVNGIDSDEMWSVDAGSFYCNEIYFRTLSEIRSRNLNIPAIFVHLPEPTVMSLEEDGRLIRRLISQLLAVDVRV</sequence>
<reference evidence="7 8" key="1">
    <citation type="submission" date="2008-07" db="EMBL/GenBank/DDBJ databases">
        <authorList>
            <person name="El-Sayed N."/>
            <person name="Caler E."/>
            <person name="Inman J."/>
            <person name="Amedeo P."/>
            <person name="Hass B."/>
            <person name="Wortman J."/>
        </authorList>
    </citation>
    <scope>NUCLEOTIDE SEQUENCE [LARGE SCALE GENOMIC DNA]</scope>
    <source>
        <strain evidence="8">ATCC 50983 / TXsc</strain>
    </source>
</reference>
<keyword evidence="8" id="KW-1185">Reference proteome</keyword>
<name>C5KHG6_PERM5</name>
<dbReference type="OrthoDB" id="407146at2759"/>
<dbReference type="InParanoid" id="C5KHG6"/>
<dbReference type="GO" id="GO:0016920">
    <property type="term" value="F:pyroglutamyl-peptidase activity"/>
    <property type="evidence" value="ECO:0007669"/>
    <property type="project" value="InterPro"/>
</dbReference>
<dbReference type="GO" id="GO:0006508">
    <property type="term" value="P:proteolysis"/>
    <property type="evidence" value="ECO:0007669"/>
    <property type="project" value="UniProtKB-KW"/>
</dbReference>
<gene>
    <name evidence="7" type="ORF">Pmar_PMAR003491</name>
</gene>
<evidence type="ECO:0000256" key="2">
    <source>
        <dbReference type="ARBA" id="ARBA00022490"/>
    </source>
</evidence>
<dbReference type="PANTHER" id="PTHR23402:SF1">
    <property type="entry name" value="PYROGLUTAMYL-PEPTIDASE I"/>
    <property type="match status" value="1"/>
</dbReference>
<dbReference type="PRINTS" id="PR00706">
    <property type="entry name" value="PYROGLUPTASE"/>
</dbReference>
<evidence type="ECO:0000256" key="5">
    <source>
        <dbReference type="ARBA" id="ARBA00022807"/>
    </source>
</evidence>
<dbReference type="PANTHER" id="PTHR23402">
    <property type="entry name" value="PROTEASE FAMILY C15 PYROGLUTAMYL-PEPTIDASE I-RELATED"/>
    <property type="match status" value="1"/>
</dbReference>
<organism evidence="8">
    <name type="scientific">Perkinsus marinus (strain ATCC 50983 / TXsc)</name>
    <dbReference type="NCBI Taxonomy" id="423536"/>
    <lineage>
        <taxon>Eukaryota</taxon>
        <taxon>Sar</taxon>
        <taxon>Alveolata</taxon>
        <taxon>Perkinsozoa</taxon>
        <taxon>Perkinsea</taxon>
        <taxon>Perkinsida</taxon>
        <taxon>Perkinsidae</taxon>
        <taxon>Perkinsus</taxon>
    </lineage>
</organism>
<dbReference type="GO" id="GO:0005829">
    <property type="term" value="C:cytosol"/>
    <property type="evidence" value="ECO:0007669"/>
    <property type="project" value="InterPro"/>
</dbReference>
<dbReference type="InterPro" id="IPR016125">
    <property type="entry name" value="Peptidase_C15-like"/>
</dbReference>
<dbReference type="InterPro" id="IPR000816">
    <property type="entry name" value="Peptidase_C15"/>
</dbReference>
<dbReference type="OMA" id="HEMRVAF"/>
<dbReference type="Pfam" id="PF01470">
    <property type="entry name" value="Peptidase_C15"/>
    <property type="match status" value="1"/>
</dbReference>
<dbReference type="Proteomes" id="UP000007800">
    <property type="component" value="Unassembled WGS sequence"/>
</dbReference>
<evidence type="ECO:0000256" key="6">
    <source>
        <dbReference type="SAM" id="Phobius"/>
    </source>
</evidence>
<dbReference type="Gene3D" id="3.40.630.20">
    <property type="entry name" value="Peptidase C15, pyroglutamyl peptidase I-like"/>
    <property type="match status" value="1"/>
</dbReference>
<evidence type="ECO:0000313" key="7">
    <source>
        <dbReference type="EMBL" id="EER16028.1"/>
    </source>
</evidence>
<dbReference type="GeneID" id="9061015"/>
<comment type="similarity">
    <text evidence="1">Belongs to the peptidase C15 family.</text>
</comment>
<dbReference type="InterPro" id="IPR036440">
    <property type="entry name" value="Peptidase_C15-like_sf"/>
</dbReference>
<feature type="transmembrane region" description="Helical" evidence="6">
    <location>
        <begin position="43"/>
        <end position="64"/>
    </location>
</feature>
<evidence type="ECO:0000313" key="8">
    <source>
        <dbReference type="Proteomes" id="UP000007800"/>
    </source>
</evidence>
<accession>C5KHG6</accession>
<dbReference type="RefSeq" id="XP_002784232.1">
    <property type="nucleotide sequence ID" value="XM_002784186.1"/>
</dbReference>
<evidence type="ECO:0000256" key="4">
    <source>
        <dbReference type="ARBA" id="ARBA00022801"/>
    </source>
</evidence>
<dbReference type="SUPFAM" id="SSF53182">
    <property type="entry name" value="Pyrrolidone carboxyl peptidase (pyroglutamate aminopeptidase)"/>
    <property type="match status" value="1"/>
</dbReference>
<keyword evidence="6" id="KW-0812">Transmembrane</keyword>
<protein>
    <submittedName>
        <fullName evidence="7">Pyrrolidone-carboxylate peptidase, putative</fullName>
    </submittedName>
</protein>
<keyword evidence="6" id="KW-0472">Membrane</keyword>
<keyword evidence="6" id="KW-1133">Transmembrane helix</keyword>